<comment type="caution">
    <text evidence="1">The sequence shown here is derived from an EMBL/GenBank/DDBJ whole genome shotgun (WGS) entry which is preliminary data.</text>
</comment>
<accession>A0ACC1JGE3</accession>
<name>A0ACC1JGE3_9FUNG</name>
<dbReference type="EMBL" id="JANBPW010000196">
    <property type="protein sequence ID" value="KAJ1950478.1"/>
    <property type="molecule type" value="Genomic_DNA"/>
</dbReference>
<keyword evidence="2" id="KW-1185">Reference proteome</keyword>
<evidence type="ECO:0000313" key="2">
    <source>
        <dbReference type="Proteomes" id="UP001150603"/>
    </source>
</evidence>
<protein>
    <submittedName>
        <fullName evidence="1">Uncharacterized protein</fullName>
    </submittedName>
</protein>
<sequence>MSATTGIGNLLLSELQSLSTEARRKHPEIKEASRHLDLVARSLAVPQQLCLG</sequence>
<evidence type="ECO:0000313" key="1">
    <source>
        <dbReference type="EMBL" id="KAJ1950478.1"/>
    </source>
</evidence>
<gene>
    <name evidence="1" type="ORF">FBU59_000662</name>
</gene>
<reference evidence="1" key="1">
    <citation type="submission" date="2022-07" db="EMBL/GenBank/DDBJ databases">
        <title>Phylogenomic reconstructions and comparative analyses of Kickxellomycotina fungi.</title>
        <authorList>
            <person name="Reynolds N.K."/>
            <person name="Stajich J.E."/>
            <person name="Barry K."/>
            <person name="Grigoriev I.V."/>
            <person name="Crous P."/>
            <person name="Smith M.E."/>
        </authorList>
    </citation>
    <scope>NUCLEOTIDE SEQUENCE</scope>
    <source>
        <strain evidence="1">NRRL 5244</strain>
    </source>
</reference>
<organism evidence="1 2">
    <name type="scientific">Linderina macrospora</name>
    <dbReference type="NCBI Taxonomy" id="4868"/>
    <lineage>
        <taxon>Eukaryota</taxon>
        <taxon>Fungi</taxon>
        <taxon>Fungi incertae sedis</taxon>
        <taxon>Zoopagomycota</taxon>
        <taxon>Kickxellomycotina</taxon>
        <taxon>Kickxellomycetes</taxon>
        <taxon>Kickxellales</taxon>
        <taxon>Kickxellaceae</taxon>
        <taxon>Linderina</taxon>
    </lineage>
</organism>
<dbReference type="Proteomes" id="UP001150603">
    <property type="component" value="Unassembled WGS sequence"/>
</dbReference>
<proteinExistence type="predicted"/>